<reference evidence="2" key="1">
    <citation type="submission" date="2022-10" db="EMBL/GenBank/DDBJ databases">
        <title>Tapping the CABI collections for fungal endophytes: first genome assemblies for Collariella, Neodidymelliopsis, Ascochyta clinopodiicola, Didymella pomorum, Didymosphaeria variabile, Neocosmospora piperis and Neocucurbitaria cava.</title>
        <authorList>
            <person name="Hill R."/>
        </authorList>
    </citation>
    <scope>NUCLEOTIDE SEQUENCE</scope>
    <source>
        <strain evidence="2">IMI 360193</strain>
    </source>
</reference>
<evidence type="ECO:0000313" key="3">
    <source>
        <dbReference type="Proteomes" id="UP001140562"/>
    </source>
</evidence>
<organism evidence="2 3">
    <name type="scientific">Didymella glomerata</name>
    <dbReference type="NCBI Taxonomy" id="749621"/>
    <lineage>
        <taxon>Eukaryota</taxon>
        <taxon>Fungi</taxon>
        <taxon>Dikarya</taxon>
        <taxon>Ascomycota</taxon>
        <taxon>Pezizomycotina</taxon>
        <taxon>Dothideomycetes</taxon>
        <taxon>Pleosporomycetidae</taxon>
        <taxon>Pleosporales</taxon>
        <taxon>Pleosporineae</taxon>
        <taxon>Didymellaceae</taxon>
        <taxon>Didymella</taxon>
    </lineage>
</organism>
<keyword evidence="3" id="KW-1185">Reference proteome</keyword>
<evidence type="ECO:0000256" key="1">
    <source>
        <dbReference type="SAM" id="MobiDB-lite"/>
    </source>
</evidence>
<feature type="region of interest" description="Disordered" evidence="1">
    <location>
        <begin position="60"/>
        <end position="150"/>
    </location>
</feature>
<dbReference type="Proteomes" id="UP001140562">
    <property type="component" value="Unassembled WGS sequence"/>
</dbReference>
<proteinExistence type="predicted"/>
<gene>
    <name evidence="2" type="ORF">N0V87_006537</name>
</gene>
<dbReference type="AlphaFoldDB" id="A0A9W8WX96"/>
<accession>A0A9W8WX96</accession>
<name>A0A9W8WX96_9PLEO</name>
<feature type="compositionally biased region" description="Basic residues" evidence="1">
    <location>
        <begin position="73"/>
        <end position="84"/>
    </location>
</feature>
<dbReference type="EMBL" id="JAPEUV010000070">
    <property type="protein sequence ID" value="KAJ4334842.1"/>
    <property type="molecule type" value="Genomic_DNA"/>
</dbReference>
<dbReference type="OrthoDB" id="5403747at2759"/>
<protein>
    <submittedName>
        <fullName evidence="2">Uncharacterized protein</fullName>
    </submittedName>
</protein>
<sequence length="150" mass="16080">MTENKNALTSRENEVLALTWQCFEAEPKVNIDKLSSLTGGSARFALGRIKNKLRAITAGLSEDNPTALAVKGGGRKPATKKRAAKSAENEDDEDVPKPKKRAKKATKGPDLNGDEVDKIMGLGGGEDVKVKPEPEDTGFGWSTKGDEDEV</sequence>
<comment type="caution">
    <text evidence="2">The sequence shown here is derived from an EMBL/GenBank/DDBJ whole genome shotgun (WGS) entry which is preliminary data.</text>
</comment>
<evidence type="ECO:0000313" key="2">
    <source>
        <dbReference type="EMBL" id="KAJ4334842.1"/>
    </source>
</evidence>